<dbReference type="Pfam" id="PF00583">
    <property type="entry name" value="Acetyltransf_1"/>
    <property type="match status" value="1"/>
</dbReference>
<dbReference type="InterPro" id="IPR000182">
    <property type="entry name" value="GNAT_dom"/>
</dbReference>
<accession>A0ABW4N6C7</accession>
<dbReference type="GO" id="GO:0016746">
    <property type="term" value="F:acyltransferase activity"/>
    <property type="evidence" value="ECO:0007669"/>
    <property type="project" value="UniProtKB-KW"/>
</dbReference>
<dbReference type="InterPro" id="IPR016181">
    <property type="entry name" value="Acyl_CoA_acyltransferase"/>
</dbReference>
<dbReference type="SUPFAM" id="SSF55729">
    <property type="entry name" value="Acyl-CoA N-acyltransferases (Nat)"/>
    <property type="match status" value="1"/>
</dbReference>
<protein>
    <submittedName>
        <fullName evidence="2">GNAT family N-acetyltransferase</fullName>
        <ecNumber evidence="2">2.3.1.-</ecNumber>
    </submittedName>
</protein>
<gene>
    <name evidence="2" type="ORF">ACFSC0_16495</name>
</gene>
<keyword evidence="2" id="KW-0012">Acyltransferase</keyword>
<sequence length="208" mass="22560">MGDLELSAIRLRPMGLEDLGQAPLDCHGGAAEAADRIRDLGAAAILAFDGDQHVGQLQFRRHRPGLRSAAGLFSPDYWGDFAGRDPPLPAATLCIYCYHVGQLTAGKDRDARYQGRGLGVALLDHLIHWARSEGFAAIVAKSMPPAREILQFMGGQTEATYASRGFTCVDRWIDQPMHQALVERDLVGAQGDPEKDATVGLCVLQLRP</sequence>
<dbReference type="CDD" id="cd04301">
    <property type="entry name" value="NAT_SF"/>
    <property type="match status" value="1"/>
</dbReference>
<evidence type="ECO:0000313" key="3">
    <source>
        <dbReference type="Proteomes" id="UP001597237"/>
    </source>
</evidence>
<proteinExistence type="predicted"/>
<organism evidence="2 3">
    <name type="scientific">Phenylobacterium terrae</name>
    <dbReference type="NCBI Taxonomy" id="2665495"/>
    <lineage>
        <taxon>Bacteria</taxon>
        <taxon>Pseudomonadati</taxon>
        <taxon>Pseudomonadota</taxon>
        <taxon>Alphaproteobacteria</taxon>
        <taxon>Caulobacterales</taxon>
        <taxon>Caulobacteraceae</taxon>
        <taxon>Phenylobacterium</taxon>
    </lineage>
</organism>
<dbReference type="PROSITE" id="PS51186">
    <property type="entry name" value="GNAT"/>
    <property type="match status" value="1"/>
</dbReference>
<dbReference type="RefSeq" id="WP_377281963.1">
    <property type="nucleotide sequence ID" value="NZ_JBHRSI010000005.1"/>
</dbReference>
<feature type="domain" description="N-acetyltransferase" evidence="1">
    <location>
        <begin position="110"/>
        <end position="188"/>
    </location>
</feature>
<keyword evidence="2" id="KW-0808">Transferase</keyword>
<dbReference type="EMBL" id="JBHUEY010000006">
    <property type="protein sequence ID" value="MFD1785004.1"/>
    <property type="molecule type" value="Genomic_DNA"/>
</dbReference>
<keyword evidence="3" id="KW-1185">Reference proteome</keyword>
<comment type="caution">
    <text evidence="2">The sequence shown here is derived from an EMBL/GenBank/DDBJ whole genome shotgun (WGS) entry which is preliminary data.</text>
</comment>
<dbReference type="EC" id="2.3.1.-" evidence="2"/>
<name>A0ABW4N6C7_9CAUL</name>
<reference evidence="3" key="1">
    <citation type="journal article" date="2019" name="Int. J. Syst. Evol. Microbiol.">
        <title>The Global Catalogue of Microorganisms (GCM) 10K type strain sequencing project: providing services to taxonomists for standard genome sequencing and annotation.</title>
        <authorList>
            <consortium name="The Broad Institute Genomics Platform"/>
            <consortium name="The Broad Institute Genome Sequencing Center for Infectious Disease"/>
            <person name="Wu L."/>
            <person name="Ma J."/>
        </authorList>
    </citation>
    <scope>NUCLEOTIDE SEQUENCE [LARGE SCALE GENOMIC DNA]</scope>
    <source>
        <strain evidence="3">DFY28</strain>
    </source>
</reference>
<dbReference type="Gene3D" id="3.40.630.30">
    <property type="match status" value="1"/>
</dbReference>
<evidence type="ECO:0000259" key="1">
    <source>
        <dbReference type="PROSITE" id="PS51186"/>
    </source>
</evidence>
<evidence type="ECO:0000313" key="2">
    <source>
        <dbReference type="EMBL" id="MFD1785004.1"/>
    </source>
</evidence>
<dbReference type="Proteomes" id="UP001597237">
    <property type="component" value="Unassembled WGS sequence"/>
</dbReference>